<feature type="chain" id="PRO_5022756108" description="Lipoprotein" evidence="1">
    <location>
        <begin position="17"/>
        <end position="166"/>
    </location>
</feature>
<evidence type="ECO:0008006" key="6">
    <source>
        <dbReference type="Google" id="ProtNLM"/>
    </source>
</evidence>
<name>A0A511HT60_9BACT</name>
<protein>
    <recommendedName>
        <fullName evidence="6">Lipoprotein</fullName>
    </recommendedName>
</protein>
<feature type="signal peptide" evidence="1">
    <location>
        <begin position="1"/>
        <end position="16"/>
    </location>
</feature>
<evidence type="ECO:0000313" key="4">
    <source>
        <dbReference type="Proteomes" id="UP000198717"/>
    </source>
</evidence>
<evidence type="ECO:0000313" key="2">
    <source>
        <dbReference type="EMBL" id="GEL75719.1"/>
    </source>
</evidence>
<reference evidence="2 5" key="2">
    <citation type="submission" date="2019-07" db="EMBL/GenBank/DDBJ databases">
        <title>Whole genome shotgun sequence of Myxococcus virescens NBRC 100334.</title>
        <authorList>
            <person name="Hosoyama A."/>
            <person name="Uohara A."/>
            <person name="Ohji S."/>
            <person name="Ichikawa N."/>
        </authorList>
    </citation>
    <scope>NUCLEOTIDE SEQUENCE [LARGE SCALE GENOMIC DNA]</scope>
    <source>
        <strain evidence="2 5">NBRC 100334</strain>
    </source>
</reference>
<evidence type="ECO:0000313" key="5">
    <source>
        <dbReference type="Proteomes" id="UP000321224"/>
    </source>
</evidence>
<dbReference type="EMBL" id="FNAJ01000002">
    <property type="protein sequence ID" value="SDD65424.1"/>
    <property type="molecule type" value="Genomic_DNA"/>
</dbReference>
<dbReference type="Proteomes" id="UP000198717">
    <property type="component" value="Unassembled WGS sequence"/>
</dbReference>
<sequence>MVRHILAVAAALPLFAACGRDDTTDVAGSVVSATQKLESVQALASCSDKADVEFTQDSPALLDLGTFDVVPGQEYAASLNYYQQAAARGFAGARLEVRWFDASGTEIFPSALLMEGAAVNTHSTLTGRKVAPETATTARLLVGRTAATPHVRIACAAFLAPLTPRP</sequence>
<gene>
    <name evidence="2" type="ORF">MVI01_75030</name>
    <name evidence="3" type="ORF">SAMN04488504_102140</name>
</gene>
<reference evidence="3 4" key="1">
    <citation type="submission" date="2016-10" db="EMBL/GenBank/DDBJ databases">
        <authorList>
            <person name="Varghese N."/>
            <person name="Submissions S."/>
        </authorList>
    </citation>
    <scope>NUCLEOTIDE SEQUENCE [LARGE SCALE GENOMIC DNA]</scope>
    <source>
        <strain evidence="3 4">DSM 2260</strain>
    </source>
</reference>
<dbReference type="Proteomes" id="UP000321224">
    <property type="component" value="Unassembled WGS sequence"/>
</dbReference>
<keyword evidence="1" id="KW-0732">Signal</keyword>
<keyword evidence="4" id="KW-1185">Reference proteome</keyword>
<proteinExistence type="predicted"/>
<accession>A0A511HT60</accession>
<dbReference type="AlphaFoldDB" id="A0A511HT60"/>
<dbReference type="RefSeq" id="WP_090487458.1">
    <property type="nucleotide sequence ID" value="NZ_BJVY01000126.1"/>
</dbReference>
<evidence type="ECO:0000313" key="3">
    <source>
        <dbReference type="EMBL" id="SDD65424.1"/>
    </source>
</evidence>
<organism evidence="2 5">
    <name type="scientific">Myxococcus virescens</name>
    <dbReference type="NCBI Taxonomy" id="83456"/>
    <lineage>
        <taxon>Bacteria</taxon>
        <taxon>Pseudomonadati</taxon>
        <taxon>Myxococcota</taxon>
        <taxon>Myxococcia</taxon>
        <taxon>Myxococcales</taxon>
        <taxon>Cystobacterineae</taxon>
        <taxon>Myxococcaceae</taxon>
        <taxon>Myxococcus</taxon>
    </lineage>
</organism>
<comment type="caution">
    <text evidence="2">The sequence shown here is derived from an EMBL/GenBank/DDBJ whole genome shotgun (WGS) entry which is preliminary data.</text>
</comment>
<evidence type="ECO:0000256" key="1">
    <source>
        <dbReference type="SAM" id="SignalP"/>
    </source>
</evidence>
<dbReference type="PROSITE" id="PS51257">
    <property type="entry name" value="PROKAR_LIPOPROTEIN"/>
    <property type="match status" value="1"/>
</dbReference>
<dbReference type="EMBL" id="BJVY01000126">
    <property type="protein sequence ID" value="GEL75719.1"/>
    <property type="molecule type" value="Genomic_DNA"/>
</dbReference>